<dbReference type="Pfam" id="PF08897">
    <property type="entry name" value="DUF1841"/>
    <property type="match status" value="1"/>
</dbReference>
<evidence type="ECO:0000313" key="1">
    <source>
        <dbReference type="EMBL" id="QPJ65498.1"/>
    </source>
</evidence>
<evidence type="ECO:0000313" key="2">
    <source>
        <dbReference type="Proteomes" id="UP000594464"/>
    </source>
</evidence>
<organism evidence="1 2">
    <name type="scientific">Candidatus Nitrohelix vancouverensis</name>
    <dbReference type="NCBI Taxonomy" id="2705534"/>
    <lineage>
        <taxon>Bacteria</taxon>
        <taxon>Pseudomonadati</taxon>
        <taxon>Nitrospinota/Tectimicrobiota group</taxon>
        <taxon>Nitrospinota</taxon>
        <taxon>Nitrospinia</taxon>
        <taxon>Nitrospinales</taxon>
        <taxon>Nitrospinaceae</taxon>
        <taxon>Candidatus Nitrohelix</taxon>
    </lineage>
</organism>
<name>A0A7T0C2T8_9BACT</name>
<proteinExistence type="predicted"/>
<dbReference type="AlphaFoldDB" id="A0A7T0C2T8"/>
<accession>A0A7T0C2T8</accession>
<dbReference type="EMBL" id="CP048620">
    <property type="protein sequence ID" value="QPJ65498.1"/>
    <property type="molecule type" value="Genomic_DNA"/>
</dbReference>
<dbReference type="Proteomes" id="UP000594464">
    <property type="component" value="Chromosome"/>
</dbReference>
<dbReference type="InterPro" id="IPR014993">
    <property type="entry name" value="DUF1841"/>
</dbReference>
<dbReference type="KEGG" id="nva:G3M78_08870"/>
<gene>
    <name evidence="1" type="ORF">G3M78_08870</name>
</gene>
<sequence>MQFDKETQVRILRVAADRIDGRPIPEMDAAIAQVMDYHPEFEEIWGQGELATYPQEIDGNIVNPFVHTVLHVIVDKQIKDQDPEFVAITMDRLMKDGVADRHEVLHGIIAAYAEVYFSNFRQGKPFDYLDYQSRLKNLYIQMEEG</sequence>
<reference evidence="2" key="1">
    <citation type="submission" date="2020-02" db="EMBL/GenBank/DDBJ databases">
        <title>Genomic and physiological characterization of two novel Nitrospinaceae genera.</title>
        <authorList>
            <person name="Mueller A.J."/>
            <person name="Jung M.-Y."/>
            <person name="Strachan C.R."/>
            <person name="Herbold C.W."/>
            <person name="Kirkegaard R.H."/>
            <person name="Daims H."/>
        </authorList>
    </citation>
    <scope>NUCLEOTIDE SEQUENCE [LARGE SCALE GENOMIC DNA]</scope>
</reference>
<protein>
    <submittedName>
        <fullName evidence="1">DUF1841 family protein</fullName>
    </submittedName>
</protein>